<comment type="caution">
    <text evidence="2">The sequence shown here is derived from an EMBL/GenBank/DDBJ whole genome shotgun (WGS) entry which is preliminary data.</text>
</comment>
<dbReference type="EMBL" id="PQWO01000026">
    <property type="protein sequence ID" value="PZD70859.1"/>
    <property type="molecule type" value="Genomic_DNA"/>
</dbReference>
<dbReference type="SUPFAM" id="SSF48452">
    <property type="entry name" value="TPR-like"/>
    <property type="match status" value="2"/>
</dbReference>
<dbReference type="Gene3D" id="1.25.40.10">
    <property type="entry name" value="Tetratricopeptide repeat domain"/>
    <property type="match status" value="2"/>
</dbReference>
<gene>
    <name evidence="2" type="ORF">C1752_08853</name>
</gene>
<dbReference type="InterPro" id="IPR019734">
    <property type="entry name" value="TPR_rpt"/>
</dbReference>
<evidence type="ECO:0000313" key="3">
    <source>
        <dbReference type="Proteomes" id="UP000248857"/>
    </source>
</evidence>
<proteinExistence type="predicted"/>
<dbReference type="Pfam" id="PF12770">
    <property type="entry name" value="CHAT"/>
    <property type="match status" value="1"/>
</dbReference>
<dbReference type="AlphaFoldDB" id="A0A2W1J9B0"/>
<accession>A0A2W1J9B0</accession>
<feature type="domain" description="CHAT" evidence="1">
    <location>
        <begin position="523"/>
        <end position="795"/>
    </location>
</feature>
<protein>
    <recommendedName>
        <fullName evidence="1">CHAT domain-containing protein</fullName>
    </recommendedName>
</protein>
<keyword evidence="3" id="KW-1185">Reference proteome</keyword>
<evidence type="ECO:0000313" key="2">
    <source>
        <dbReference type="EMBL" id="PZD70859.1"/>
    </source>
</evidence>
<dbReference type="InterPro" id="IPR011990">
    <property type="entry name" value="TPR-like_helical_dom_sf"/>
</dbReference>
<dbReference type="Proteomes" id="UP000248857">
    <property type="component" value="Unassembled WGS sequence"/>
</dbReference>
<dbReference type="PANTHER" id="PTHR10098">
    <property type="entry name" value="RAPSYN-RELATED"/>
    <property type="match status" value="1"/>
</dbReference>
<sequence>MALGNLSLTYQHLGQWSAAEKSISDGLVLLREDQNQEKSLQQPQAEQRSLQVLAQLHDIEGRLELERGRPQAALTRWQQAAAAYTQLDDPAKLWQSRINMAQAQQALGRYRQARSMLLEAKTQLASQSDSILKATGLRSLGNVFRVVGDLQLSQQALEESLAIMTQVSDAQNTQDQVSTRLSLGRTLRAQGEIYQALALFQSAANSTDSLELQTQAQLQELSLRVANQELAAAEALWPQLVSQIKQLPSGRTAIYASVFLSEILAQLETANASGAIRQSSSSSRESAQLLAASIQQAKYLGDLRAESLALGALGKIYEKSQQQADAIDLTQKALLLSQSLDLPDLSYQWQWQLGRLQQSEGEIEASIASYSDAVNNLQTLRQDLATLNPEVQFSFRDKVEPVYRELVSLLLLAPDGIPPSQAQLQQARTVLESLKIAELENYFRSACLDATETIDKVVDQQDSNAAVLYPVVLKDRLALILKIPRQEQLEFFSTEVSQGTFEETVNQLQVSLPDITRVSKVKQSSQQVYDWLIRPIEQTLAANEIDTLTFALDGPLRNIPMAVLYDQQRQQYLVEKYAIALAPSLQLVTPKPLKKVPLNVLAAGINEQRIVEGREFAPLSNVSNELSQIDTQLSNSQNLINQRFTVKNLTSTLRAKPFSIVHIATHGEFSSSLDNTYLLTWNQLLKGNELATLLQQSDDDQNGIELLVLSACQTAVGDERATLGLAGIAVQAGARSTLATLWSIDDQSTSVLMSQFYQALKAGQTKAEALRTAQLAALDQDRRPYLWAPYVLVGNWL</sequence>
<dbReference type="SMART" id="SM00028">
    <property type="entry name" value="TPR"/>
    <property type="match status" value="5"/>
</dbReference>
<dbReference type="PANTHER" id="PTHR10098:SF112">
    <property type="entry name" value="SLR0380 PROTEIN"/>
    <property type="match status" value="1"/>
</dbReference>
<name>A0A2W1J9B0_9CYAN</name>
<organism evidence="2 3">
    <name type="scientific">Acaryochloris thomasi RCC1774</name>
    <dbReference type="NCBI Taxonomy" id="1764569"/>
    <lineage>
        <taxon>Bacteria</taxon>
        <taxon>Bacillati</taxon>
        <taxon>Cyanobacteriota</taxon>
        <taxon>Cyanophyceae</taxon>
        <taxon>Acaryochloridales</taxon>
        <taxon>Acaryochloridaceae</taxon>
        <taxon>Acaryochloris</taxon>
        <taxon>Acaryochloris thomasi</taxon>
    </lineage>
</organism>
<reference evidence="2 3" key="1">
    <citation type="journal article" date="2018" name="Sci. Rep.">
        <title>A novel species of the marine cyanobacterium Acaryochloris with a unique pigment content and lifestyle.</title>
        <authorList>
            <person name="Partensky F."/>
            <person name="Six C."/>
            <person name="Ratin M."/>
            <person name="Garczarek L."/>
            <person name="Vaulot D."/>
            <person name="Probert I."/>
            <person name="Calteau A."/>
            <person name="Gourvil P."/>
            <person name="Marie D."/>
            <person name="Grebert T."/>
            <person name="Bouchier C."/>
            <person name="Le Panse S."/>
            <person name="Gachenot M."/>
            <person name="Rodriguez F."/>
            <person name="Garrido J.L."/>
        </authorList>
    </citation>
    <scope>NUCLEOTIDE SEQUENCE [LARGE SCALE GENOMIC DNA]</scope>
    <source>
        <strain evidence="2 3">RCC1774</strain>
    </source>
</reference>
<evidence type="ECO:0000259" key="1">
    <source>
        <dbReference type="Pfam" id="PF12770"/>
    </source>
</evidence>
<dbReference type="InterPro" id="IPR024983">
    <property type="entry name" value="CHAT_dom"/>
</dbReference>